<dbReference type="RefSeq" id="WP_073104658.1">
    <property type="nucleotide sequence ID" value="NZ_FQYN01000001.1"/>
</dbReference>
<name>A0A1M5ZYS5_9BACT</name>
<evidence type="ECO:0008006" key="3">
    <source>
        <dbReference type="Google" id="ProtNLM"/>
    </source>
</evidence>
<evidence type="ECO:0000313" key="2">
    <source>
        <dbReference type="Proteomes" id="UP000184418"/>
    </source>
</evidence>
<sequence>MRHDPPALLLFRPVNQPELDLIAATDWLAFPPRLPEQPIFYPVLNEEYAALIARDWNVPYYGIGYVLRFAVDADYAAQFPVQIVGDAHHEELWIPAEELAEFNRHIVGRIEVVSLFKAE</sequence>
<organism evidence="1 2">
    <name type="scientific">Hymenobacter daecheongensis DSM 21074</name>
    <dbReference type="NCBI Taxonomy" id="1121955"/>
    <lineage>
        <taxon>Bacteria</taxon>
        <taxon>Pseudomonadati</taxon>
        <taxon>Bacteroidota</taxon>
        <taxon>Cytophagia</taxon>
        <taxon>Cytophagales</taxon>
        <taxon>Hymenobacteraceae</taxon>
        <taxon>Hymenobacter</taxon>
    </lineage>
</organism>
<accession>A0A1M5ZYS5</accession>
<dbReference type="OrthoDB" id="883590at2"/>
<reference evidence="1 2" key="1">
    <citation type="submission" date="2016-11" db="EMBL/GenBank/DDBJ databases">
        <authorList>
            <person name="Jaros S."/>
            <person name="Januszkiewicz K."/>
            <person name="Wedrychowicz H."/>
        </authorList>
    </citation>
    <scope>NUCLEOTIDE SEQUENCE [LARGE SCALE GENOMIC DNA]</scope>
    <source>
        <strain evidence="1 2">DSM 21074</strain>
    </source>
</reference>
<dbReference type="EMBL" id="FQYN01000001">
    <property type="protein sequence ID" value="SHI29427.1"/>
    <property type="molecule type" value="Genomic_DNA"/>
</dbReference>
<dbReference type="AlphaFoldDB" id="A0A1M5ZYS5"/>
<evidence type="ECO:0000313" key="1">
    <source>
        <dbReference type="EMBL" id="SHI29427.1"/>
    </source>
</evidence>
<dbReference type="STRING" id="1121955.SAMN02745146_0402"/>
<dbReference type="Proteomes" id="UP000184418">
    <property type="component" value="Unassembled WGS sequence"/>
</dbReference>
<keyword evidence="2" id="KW-1185">Reference proteome</keyword>
<protein>
    <recommendedName>
        <fullName evidence="3">ADP-ribosylation/crystallin J1</fullName>
    </recommendedName>
</protein>
<proteinExistence type="predicted"/>
<gene>
    <name evidence="1" type="ORF">SAMN02745146_0402</name>
</gene>